<dbReference type="Gene3D" id="3.30.930.30">
    <property type="match status" value="1"/>
</dbReference>
<dbReference type="GO" id="GO:0006310">
    <property type="term" value="P:DNA recombination"/>
    <property type="evidence" value="ECO:0007669"/>
    <property type="project" value="InterPro"/>
</dbReference>
<reference evidence="3" key="1">
    <citation type="submission" date="2022-05" db="EMBL/GenBank/DDBJ databases">
        <title>Draft genome sequence of Clostridium tertium strain CP3 isolated from Peru.</title>
        <authorList>
            <person name="Hurtado R."/>
            <person name="Lima L."/>
            <person name="Sousa T."/>
            <person name="Jaiswal A.K."/>
            <person name="Tiwari S."/>
            <person name="Maturrano L."/>
            <person name="Brenig B."/>
            <person name="Azevedo V."/>
        </authorList>
    </citation>
    <scope>NUCLEOTIDE SEQUENCE</scope>
    <source>
        <strain evidence="3">CP3</strain>
    </source>
</reference>
<keyword evidence="2" id="KW-0175">Coiled coil</keyword>
<dbReference type="GO" id="GO:0003677">
    <property type="term" value="F:DNA binding"/>
    <property type="evidence" value="ECO:0007669"/>
    <property type="project" value="InterPro"/>
</dbReference>
<dbReference type="RefSeq" id="WP_272470686.1">
    <property type="nucleotide sequence ID" value="NZ_JAMRYU010000023.1"/>
</dbReference>
<dbReference type="Proteomes" id="UP001141183">
    <property type="component" value="Unassembled WGS sequence"/>
</dbReference>
<feature type="coiled-coil region" evidence="2">
    <location>
        <begin position="245"/>
        <end position="282"/>
    </location>
</feature>
<comment type="caution">
    <text evidence="3">The sequence shown here is derived from an EMBL/GenBank/DDBJ whole genome shotgun (WGS) entry which is preliminary data.</text>
</comment>
<dbReference type="NCBIfam" id="NF041497">
    <property type="entry name" value="MobV"/>
    <property type="match status" value="1"/>
</dbReference>
<evidence type="ECO:0000313" key="3">
    <source>
        <dbReference type="EMBL" id="MDC4242082.1"/>
    </source>
</evidence>
<dbReference type="AlphaFoldDB" id="A0A9X3XRS2"/>
<evidence type="ECO:0000313" key="4">
    <source>
        <dbReference type="Proteomes" id="UP001141183"/>
    </source>
</evidence>
<evidence type="ECO:0000256" key="1">
    <source>
        <dbReference type="ARBA" id="ARBA00010657"/>
    </source>
</evidence>
<evidence type="ECO:0000256" key="2">
    <source>
        <dbReference type="SAM" id="Coils"/>
    </source>
</evidence>
<keyword evidence="4" id="KW-1185">Reference proteome</keyword>
<dbReference type="EMBL" id="JAMRYU010000023">
    <property type="protein sequence ID" value="MDC4242082.1"/>
    <property type="molecule type" value="Genomic_DNA"/>
</dbReference>
<comment type="similarity">
    <text evidence="1">Belongs to the plasmid mobilization pre family.</text>
</comment>
<dbReference type="Pfam" id="PF01076">
    <property type="entry name" value="Mob_Pre"/>
    <property type="match status" value="1"/>
</dbReference>
<dbReference type="CDD" id="cd17242">
    <property type="entry name" value="MobM_relaxase"/>
    <property type="match status" value="1"/>
</dbReference>
<accession>A0A9X3XRS2</accession>
<name>A0A9X3XRS2_9CLOT</name>
<sequence length="321" mass="37685">MTTQDELYDKYLKKKANRRYSSEPRFFTVFRVGDKFKNNCNADSISIDGLAKFERHNNRKGKVPNADPKKKHLNKILIGSENVEEDVKMYLEGVKIRDNSVIAREIILSAGNGFWDRLSDVDRQRWIDTNIKFLKDSFGDNCVYSVLHLDETTPHIHALIVPVFYNSKRRIATLNNSFYFGDKEKLSAWQDKYTNALTENFRNVFKRGIRGSKATHIDLKTYYSLINEDLNELNADVIIANAKENFINKKKIEELQDTLENKEEELKLAEEIVKKNKELKEDKKLYEYVIRNLATKYNIPEVEVYKIIKNKDNGKNIERER</sequence>
<proteinExistence type="inferred from homology"/>
<organism evidence="3 4">
    <name type="scientific">Clostridium tertium</name>
    <dbReference type="NCBI Taxonomy" id="1559"/>
    <lineage>
        <taxon>Bacteria</taxon>
        <taxon>Bacillati</taxon>
        <taxon>Bacillota</taxon>
        <taxon>Clostridia</taxon>
        <taxon>Eubacteriales</taxon>
        <taxon>Clostridiaceae</taxon>
        <taxon>Clostridium</taxon>
    </lineage>
</organism>
<dbReference type="InterPro" id="IPR001668">
    <property type="entry name" value="Mob_Pre"/>
</dbReference>
<gene>
    <name evidence="3" type="ORF">NE398_18260</name>
</gene>
<protein>
    <submittedName>
        <fullName evidence="3">Plasmid recombination protein</fullName>
    </submittedName>
</protein>